<dbReference type="PANTHER" id="PTHR48099">
    <property type="entry name" value="C-1-TETRAHYDROFOLATE SYNTHASE, CYTOPLASMIC-RELATED"/>
    <property type="match status" value="1"/>
</dbReference>
<dbReference type="InterPro" id="IPR000672">
    <property type="entry name" value="THF_DH/CycHdrlase"/>
</dbReference>
<dbReference type="Gene3D" id="1.10.8.770">
    <property type="match status" value="1"/>
</dbReference>
<evidence type="ECO:0000259" key="16">
    <source>
        <dbReference type="Pfam" id="PF00763"/>
    </source>
</evidence>
<dbReference type="EMBL" id="LAZP02000189">
    <property type="protein sequence ID" value="PFH59568.1"/>
    <property type="molecule type" value="Genomic_DNA"/>
</dbReference>
<dbReference type="GO" id="GO:0004329">
    <property type="term" value="F:formate-tetrahydrofolate ligase activity"/>
    <property type="evidence" value="ECO:0007669"/>
    <property type="project" value="UniProtKB-EC"/>
</dbReference>
<evidence type="ECO:0000256" key="14">
    <source>
        <dbReference type="ARBA" id="ARBA00023268"/>
    </source>
</evidence>
<dbReference type="Gene3D" id="3.40.50.10860">
    <property type="entry name" value="Leucine Dehydrogenase, chain A, domain 1"/>
    <property type="match status" value="1"/>
</dbReference>
<evidence type="ECO:0000256" key="4">
    <source>
        <dbReference type="ARBA" id="ARBA00006985"/>
    </source>
</evidence>
<keyword evidence="11" id="KW-0067">ATP-binding</keyword>
<dbReference type="CDD" id="cd00477">
    <property type="entry name" value="FTHFS"/>
    <property type="match status" value="1"/>
</dbReference>
<dbReference type="PROSITE" id="PS00767">
    <property type="entry name" value="THF_DHG_CYH_2"/>
    <property type="match status" value="1"/>
</dbReference>
<dbReference type="Pfam" id="PF02882">
    <property type="entry name" value="THF_DHG_CYH_C"/>
    <property type="match status" value="1"/>
</dbReference>
<dbReference type="FunFam" id="3.40.50.300:FF:000790">
    <property type="entry name" value="C1 tetrahydrofolate synthase"/>
    <property type="match status" value="1"/>
</dbReference>
<dbReference type="GO" id="GO:0009257">
    <property type="term" value="P:10-formyltetrahydrofolate biosynthetic process"/>
    <property type="evidence" value="ECO:0007669"/>
    <property type="project" value="UniProtKB-ARBA"/>
</dbReference>
<evidence type="ECO:0000256" key="13">
    <source>
        <dbReference type="ARBA" id="ARBA00023002"/>
    </source>
</evidence>
<feature type="domain" description="Tetrahydrofolate dehydrogenase/cyclohydrolase NAD(P)-binding" evidence="17">
    <location>
        <begin position="143"/>
        <end position="289"/>
    </location>
</feature>
<dbReference type="GO" id="GO:0035999">
    <property type="term" value="P:tetrahydrofolate interconversion"/>
    <property type="evidence" value="ECO:0007669"/>
    <property type="project" value="UniProtKB-UniPathway"/>
</dbReference>
<keyword evidence="8" id="KW-0436">Ligase</keyword>
<dbReference type="Pfam" id="PF00763">
    <property type="entry name" value="THF_DHG_CYH"/>
    <property type="match status" value="1"/>
</dbReference>
<dbReference type="Proteomes" id="UP000037136">
    <property type="component" value="Unassembled WGS sequence"/>
</dbReference>
<comment type="similarity">
    <text evidence="4">In the C-terminal section; belongs to the formate--tetrahydrofolate ligase family.</text>
</comment>
<dbReference type="GO" id="GO:0046655">
    <property type="term" value="P:folic acid metabolic process"/>
    <property type="evidence" value="ECO:0007669"/>
    <property type="project" value="UniProtKB-ARBA"/>
</dbReference>
<organism evidence="18 19">
    <name type="scientific">Ophiocordyceps unilateralis</name>
    <name type="common">Zombie-ant fungus</name>
    <name type="synonym">Torrubia unilateralis</name>
    <dbReference type="NCBI Taxonomy" id="268505"/>
    <lineage>
        <taxon>Eukaryota</taxon>
        <taxon>Fungi</taxon>
        <taxon>Dikarya</taxon>
        <taxon>Ascomycota</taxon>
        <taxon>Pezizomycotina</taxon>
        <taxon>Sordariomycetes</taxon>
        <taxon>Hypocreomycetidae</taxon>
        <taxon>Hypocreales</taxon>
        <taxon>Ophiocordycipitaceae</taxon>
        <taxon>Ophiocordyceps</taxon>
    </lineage>
</organism>
<keyword evidence="7" id="KW-0554">One-carbon metabolism</keyword>
<comment type="subcellular location">
    <subcellularLocation>
        <location evidence="1">Cytoplasm</location>
    </subcellularLocation>
</comment>
<evidence type="ECO:0000256" key="12">
    <source>
        <dbReference type="ARBA" id="ARBA00022857"/>
    </source>
</evidence>
<dbReference type="InterPro" id="IPR046346">
    <property type="entry name" value="Aminoacid_DH-like_N_sf"/>
</dbReference>
<dbReference type="FunFam" id="3.10.410.10:FF:000001">
    <property type="entry name" value="Putative formate--tetrahydrofolate ligase"/>
    <property type="match status" value="1"/>
</dbReference>
<comment type="pathway">
    <text evidence="2">One-carbon metabolism; tetrahydrofolate interconversion.</text>
</comment>
<dbReference type="FunFam" id="3.40.50.10860:FF:000005">
    <property type="entry name" value="C-1-tetrahydrofolate synthase, cytoplasmic, putative"/>
    <property type="match status" value="1"/>
</dbReference>
<dbReference type="InterPro" id="IPR000559">
    <property type="entry name" value="Formate_THF_ligase"/>
</dbReference>
<comment type="similarity">
    <text evidence="3">In the N-terminal section; belongs to the tetrahydrofolate dehydrogenase/cyclohydrolase family.</text>
</comment>
<keyword evidence="10" id="KW-0378">Hydrolase</keyword>
<dbReference type="GO" id="GO:0006555">
    <property type="term" value="P:methionine metabolic process"/>
    <property type="evidence" value="ECO:0007669"/>
    <property type="project" value="UniProtKB-ARBA"/>
</dbReference>
<reference evidence="18 19" key="1">
    <citation type="journal article" date="2015" name="BMC Genomics">
        <title>Gene expression during zombie ant biting behavior reflects the complexity underlying fungal parasitic behavioral manipulation.</title>
        <authorList>
            <person name="de Bekker C."/>
            <person name="Ohm R.A."/>
            <person name="Loreto R.G."/>
            <person name="Sebastian A."/>
            <person name="Albert I."/>
            <person name="Merrow M."/>
            <person name="Brachmann A."/>
            <person name="Hughes D.P."/>
        </authorList>
    </citation>
    <scope>NUCLEOTIDE SEQUENCE [LARGE SCALE GENOMIC DNA]</scope>
    <source>
        <strain evidence="18 19">SC16a</strain>
    </source>
</reference>
<keyword evidence="12" id="KW-0521">NADP</keyword>
<dbReference type="GO" id="GO:0005524">
    <property type="term" value="F:ATP binding"/>
    <property type="evidence" value="ECO:0007669"/>
    <property type="project" value="UniProtKB-KW"/>
</dbReference>
<keyword evidence="9" id="KW-0547">Nucleotide-binding</keyword>
<dbReference type="Pfam" id="PF01268">
    <property type="entry name" value="FTHFS"/>
    <property type="match status" value="1"/>
</dbReference>
<gene>
    <name evidence="18" type="ORF">XA68_12136</name>
</gene>
<keyword evidence="6" id="KW-0963">Cytoplasm</keyword>
<evidence type="ECO:0000313" key="18">
    <source>
        <dbReference type="EMBL" id="PFH59568.1"/>
    </source>
</evidence>
<dbReference type="GO" id="GO:0005829">
    <property type="term" value="C:cytosol"/>
    <property type="evidence" value="ECO:0007669"/>
    <property type="project" value="UniProtKB-ARBA"/>
</dbReference>
<dbReference type="GO" id="GO:0004488">
    <property type="term" value="F:methylenetetrahydrofolate dehydrogenase (NADP+) activity"/>
    <property type="evidence" value="ECO:0007669"/>
    <property type="project" value="InterPro"/>
</dbReference>
<dbReference type="CDD" id="cd01080">
    <property type="entry name" value="NAD_bind_m-THF_DH_Cyclohyd"/>
    <property type="match status" value="1"/>
</dbReference>
<dbReference type="GO" id="GO:0004477">
    <property type="term" value="F:methenyltetrahydrofolate cyclohydrolase activity"/>
    <property type="evidence" value="ECO:0007669"/>
    <property type="project" value="UniProtKB-ARBA"/>
</dbReference>
<evidence type="ECO:0000259" key="17">
    <source>
        <dbReference type="Pfam" id="PF02882"/>
    </source>
</evidence>
<keyword evidence="14" id="KW-0511">Multifunctional enzyme</keyword>
<dbReference type="InterPro" id="IPR020631">
    <property type="entry name" value="THF_DH/CycHdrlase_NAD-bd_dom"/>
</dbReference>
<dbReference type="Gene3D" id="3.40.50.300">
    <property type="entry name" value="P-loop containing nucleotide triphosphate hydrolases"/>
    <property type="match status" value="2"/>
</dbReference>
<dbReference type="OrthoDB" id="5126881at2759"/>
<evidence type="ECO:0000256" key="5">
    <source>
        <dbReference type="ARBA" id="ARBA00011738"/>
    </source>
</evidence>
<accession>A0A2A9PE19</accession>
<dbReference type="PROSITE" id="PS00721">
    <property type="entry name" value="FTHFS_1"/>
    <property type="match status" value="1"/>
</dbReference>
<keyword evidence="19" id="KW-1185">Reference proteome</keyword>
<dbReference type="FunFam" id="3.40.50.300:FF:000245">
    <property type="entry name" value="C-1-tetrahydrofolate synthase, cytoplasmic"/>
    <property type="match status" value="1"/>
</dbReference>
<evidence type="ECO:0000256" key="1">
    <source>
        <dbReference type="ARBA" id="ARBA00004496"/>
    </source>
</evidence>
<keyword evidence="13" id="KW-0560">Oxidoreductase</keyword>
<evidence type="ECO:0000256" key="9">
    <source>
        <dbReference type="ARBA" id="ARBA00022741"/>
    </source>
</evidence>
<comment type="catalytic activity">
    <reaction evidence="15">
        <text>(6S)-5,6,7,8-tetrahydrofolate + formate + ATP = (6R)-10-formyltetrahydrofolate + ADP + phosphate</text>
        <dbReference type="Rhea" id="RHEA:20221"/>
        <dbReference type="ChEBI" id="CHEBI:15740"/>
        <dbReference type="ChEBI" id="CHEBI:30616"/>
        <dbReference type="ChEBI" id="CHEBI:43474"/>
        <dbReference type="ChEBI" id="CHEBI:57453"/>
        <dbReference type="ChEBI" id="CHEBI:195366"/>
        <dbReference type="ChEBI" id="CHEBI:456216"/>
        <dbReference type="EC" id="6.3.4.3"/>
    </reaction>
</comment>
<evidence type="ECO:0000313" key="19">
    <source>
        <dbReference type="Proteomes" id="UP000037136"/>
    </source>
</evidence>
<evidence type="ECO:0000256" key="7">
    <source>
        <dbReference type="ARBA" id="ARBA00022563"/>
    </source>
</evidence>
<dbReference type="SUPFAM" id="SSF51735">
    <property type="entry name" value="NAD(P)-binding Rossmann-fold domains"/>
    <property type="match status" value="1"/>
</dbReference>
<dbReference type="AlphaFoldDB" id="A0A2A9PE19"/>
<dbReference type="PROSITE" id="PS00766">
    <property type="entry name" value="THF_DHG_CYH_1"/>
    <property type="match status" value="1"/>
</dbReference>
<dbReference type="GO" id="GO:0006164">
    <property type="term" value="P:purine nucleotide biosynthetic process"/>
    <property type="evidence" value="ECO:0007669"/>
    <property type="project" value="UniProtKB-ARBA"/>
</dbReference>
<dbReference type="Gene3D" id="3.10.410.10">
    <property type="entry name" value="Formyltetrahydrofolate synthetase, domain 3"/>
    <property type="match status" value="1"/>
</dbReference>
<dbReference type="UniPathway" id="UPA00193"/>
<dbReference type="PRINTS" id="PR00085">
    <property type="entry name" value="THFDHDRGNASE"/>
</dbReference>
<dbReference type="PANTHER" id="PTHR48099:SF5">
    <property type="entry name" value="C-1-TETRAHYDROFOLATE SYNTHASE, CYTOPLASMIC"/>
    <property type="match status" value="1"/>
</dbReference>
<comment type="caution">
    <text evidence="18">The sequence shown here is derived from an EMBL/GenBank/DDBJ whole genome shotgun (WGS) entry which is preliminary data.</text>
</comment>
<evidence type="ECO:0000256" key="11">
    <source>
        <dbReference type="ARBA" id="ARBA00022840"/>
    </source>
</evidence>
<dbReference type="HAMAP" id="MF_01576">
    <property type="entry name" value="THF_DHG_CYH"/>
    <property type="match status" value="1"/>
</dbReference>
<name>A0A2A9PE19_OPHUN</name>
<feature type="domain" description="Tetrahydrofolate dehydrogenase/cyclohydrolase catalytic" evidence="16">
    <location>
        <begin position="6"/>
        <end position="122"/>
    </location>
</feature>
<dbReference type="FunFam" id="3.40.50.720:FF:000006">
    <property type="entry name" value="Bifunctional protein FolD"/>
    <property type="match status" value="1"/>
</dbReference>
<evidence type="ECO:0000256" key="6">
    <source>
        <dbReference type="ARBA" id="ARBA00022490"/>
    </source>
</evidence>
<evidence type="ECO:0000256" key="2">
    <source>
        <dbReference type="ARBA" id="ARBA00004777"/>
    </source>
</evidence>
<comment type="subunit">
    <text evidence="5">Homodimer.</text>
</comment>
<protein>
    <submittedName>
        <fullName evidence="18">Uncharacterized protein</fullName>
    </submittedName>
</protein>
<dbReference type="InterPro" id="IPR020867">
    <property type="entry name" value="THF_DH/CycHdrlase_CS"/>
</dbReference>
<evidence type="ECO:0000256" key="8">
    <source>
        <dbReference type="ARBA" id="ARBA00022598"/>
    </source>
</evidence>
<dbReference type="Gene3D" id="3.40.50.720">
    <property type="entry name" value="NAD(P)-binding Rossmann-like Domain"/>
    <property type="match status" value="1"/>
</dbReference>
<dbReference type="STRING" id="268505.A0A2A9PE19"/>
<dbReference type="PROSITE" id="PS00722">
    <property type="entry name" value="FTHFS_2"/>
    <property type="match status" value="1"/>
</dbReference>
<dbReference type="HAMAP" id="MF_01543">
    <property type="entry name" value="FTHFS"/>
    <property type="match status" value="1"/>
</dbReference>
<dbReference type="SUPFAM" id="SSF53223">
    <property type="entry name" value="Aminoacid dehydrogenase-like, N-terminal domain"/>
    <property type="match status" value="1"/>
</dbReference>
<sequence length="942" mass="99872">MVATRLDGTAIARRLRESIAAEIVQKQETNPRYRPCLKIIQVGDRSDSSTYVRMKLKAAQEAGVGCELLPLPESITEFELLDHIRRLNHDTSINGILVQLPLPGHLSERNITSAVVSDKDVDGFGTHNIGELAQRGGSPVFIPCTPKGVMHLLAEAGVDVAGKSAVVLGRSNIVGGPVSHLLRDADCTVTVCHSKTTGLQRHLADADIVVSAIGQPQFIKGEWLKEGAVVIDVGTNFIPDATKKTGQRLVGDVDFESASRVASAITPVPGGVGPMTVAMLLRNVVDATDRFFESQKRRRIVPLPLKLKDPVPSDSAISRQQTPKPIVSVADEVGIAPHELEPYGAYKAKVDLGVLARLEHRRNGRYVVVTGITPTPLGEGKSTTTIGLAQALGAHLGRLTFANVRQPSQGPTFGIKGGAAGGGYSQVTPMDEFNLHLTGDLHAVTAANNLLAAALESRMFHEQTQKDGPLYRRLVPAKDGTRHFTPAMLRRLAKLGIEKTTPDGLTEDEIRRFARLDVDPETITWRRVLDVNDRHLRGVTVGTAATEKGHARETGFDISVASECMAILALSTSLGDMRDRLGRMVVATSRGGEAVTCDDLGATGALTALMRDAIKPNLMQTLEGTPVFVHAGPFANISIGQSSIVADRLALKLAGTEPDEDAGDAAGFVVTEAGFDFTMGGERFFNIKCRTSGLAPDVVVVVATVRALKVHGGGPPIAPGAPLDAVYKREDVGLVRAGCVNLRKHITNARSFGVPVVVAMNRFATDTEAEVAAIREEAMAAGAEDAILAEHWSQGGAGAVDLARAVAAAAAARPRGELELTYGLQGNTVLERIEAIAKGLYGAEAVQLSELARSKVDTYVRQGYGGLPICIAKTQYSLSHDPELKGAPTGFTVPIVDVRLAAGAGYLYALAADIQTMPGLPTAPGYLNIDVDCSTGVIDGLF</sequence>
<dbReference type="InterPro" id="IPR020628">
    <property type="entry name" value="Formate_THF_ligase_CS"/>
</dbReference>
<dbReference type="InterPro" id="IPR020630">
    <property type="entry name" value="THF_DH/CycHdrlase_cat_dom"/>
</dbReference>
<evidence type="ECO:0000256" key="15">
    <source>
        <dbReference type="ARBA" id="ARBA00049033"/>
    </source>
</evidence>
<dbReference type="InterPro" id="IPR036291">
    <property type="entry name" value="NAD(P)-bd_dom_sf"/>
</dbReference>
<proteinExistence type="inferred from homology"/>
<dbReference type="InterPro" id="IPR027417">
    <property type="entry name" value="P-loop_NTPase"/>
</dbReference>
<evidence type="ECO:0000256" key="10">
    <source>
        <dbReference type="ARBA" id="ARBA00022801"/>
    </source>
</evidence>
<evidence type="ECO:0000256" key="3">
    <source>
        <dbReference type="ARBA" id="ARBA00005559"/>
    </source>
</evidence>
<reference evidence="18 19" key="2">
    <citation type="journal article" date="2017" name="Sci. Rep.">
        <title>Ant-infecting Ophiocordyceps genomes reveal a high diversity of potential behavioral manipulation genes and a possible major role for enterotoxins.</title>
        <authorList>
            <person name="de Bekker C."/>
            <person name="Ohm R.A."/>
            <person name="Evans H.C."/>
            <person name="Brachmann A."/>
            <person name="Hughes D.P."/>
        </authorList>
    </citation>
    <scope>NUCLEOTIDE SEQUENCE [LARGE SCALE GENOMIC DNA]</scope>
    <source>
        <strain evidence="18 19">SC16a</strain>
    </source>
</reference>
<dbReference type="FunFam" id="1.10.8.770:FF:000001">
    <property type="entry name" value="Methylenetetrahydrofolate dehydrogenase (NADP+ dependent) 1 like"/>
    <property type="match status" value="1"/>
</dbReference>
<dbReference type="SUPFAM" id="SSF52540">
    <property type="entry name" value="P-loop containing nucleoside triphosphate hydrolases"/>
    <property type="match status" value="1"/>
</dbReference>